<dbReference type="Pfam" id="PF03478">
    <property type="entry name" value="Beta-prop_KIB1-4"/>
    <property type="match status" value="1"/>
</dbReference>
<reference evidence="2 3" key="1">
    <citation type="journal article" date="2010" name="Nature">
        <title>Genome sequencing and analysis of the model grass Brachypodium distachyon.</title>
        <authorList>
            <consortium name="International Brachypodium Initiative"/>
        </authorList>
    </citation>
    <scope>NUCLEOTIDE SEQUENCE [LARGE SCALE GENOMIC DNA]</scope>
    <source>
        <strain evidence="2 3">Bd21</strain>
    </source>
</reference>
<dbReference type="STRING" id="15368.A0A2K2D3G9"/>
<feature type="domain" description="KIB1-4 beta-propeller" evidence="1">
    <location>
        <begin position="18"/>
        <end position="300"/>
    </location>
</feature>
<evidence type="ECO:0000313" key="3">
    <source>
        <dbReference type="EnsemblPlants" id="PNT68815"/>
    </source>
</evidence>
<dbReference type="InParanoid" id="A0A2K2D3G9"/>
<dbReference type="PANTHER" id="PTHR44586:SF17">
    <property type="entry name" value="DUF295 DOMAIN-CONTAINING PROTEIN"/>
    <property type="match status" value="1"/>
</dbReference>
<dbReference type="EnsemblPlants" id="PNT68815">
    <property type="protein sequence ID" value="PNT68815"/>
    <property type="gene ID" value="BRADI_3g45577v3"/>
</dbReference>
<evidence type="ECO:0000313" key="2">
    <source>
        <dbReference type="EMBL" id="PNT68815.1"/>
    </source>
</evidence>
<organism evidence="2">
    <name type="scientific">Brachypodium distachyon</name>
    <name type="common">Purple false brome</name>
    <name type="synonym">Trachynia distachya</name>
    <dbReference type="NCBI Taxonomy" id="15368"/>
    <lineage>
        <taxon>Eukaryota</taxon>
        <taxon>Viridiplantae</taxon>
        <taxon>Streptophyta</taxon>
        <taxon>Embryophyta</taxon>
        <taxon>Tracheophyta</taxon>
        <taxon>Spermatophyta</taxon>
        <taxon>Magnoliopsida</taxon>
        <taxon>Liliopsida</taxon>
        <taxon>Poales</taxon>
        <taxon>Poaceae</taxon>
        <taxon>BOP clade</taxon>
        <taxon>Pooideae</taxon>
        <taxon>Stipodae</taxon>
        <taxon>Brachypodieae</taxon>
        <taxon>Brachypodium</taxon>
    </lineage>
</organism>
<accession>A0A2K2D3G9</accession>
<dbReference type="Proteomes" id="UP000008810">
    <property type="component" value="Chromosome 3"/>
</dbReference>
<evidence type="ECO:0000313" key="4">
    <source>
        <dbReference type="Proteomes" id="UP000008810"/>
    </source>
</evidence>
<dbReference type="EMBL" id="CM000882">
    <property type="protein sequence ID" value="PNT68815.1"/>
    <property type="molecule type" value="Genomic_DNA"/>
</dbReference>
<dbReference type="OrthoDB" id="723086at2759"/>
<proteinExistence type="predicted"/>
<sequence length="417" mass="45897">IPCLLFTSESAGESVACLYSLLEKRVYKLTLPEPPIRSRFLIGSTVGWLVTVDERSEIEMHLLNPITGEQIALPSVHSYEYSRRTANQVLRTRDLGFLPVLFHRKAFVFFDTSTGSFIVVLIHRLASQLSFSRDEKWTRLPPHTSGYEDCTYKDGLLYAVSLSGEIHAFDLSGPAVTTKIIMGTPHDFDCESMYIVQAPWGDLLLVWRAKDFDFEDHDPDADPATLVVNTEQIKMYKVDTDVKRLVEINFLHDHVLFLGLGQSLCLNTEEYPSLNANHAYFTDDDQYQACRKNNRRDIGVLDLGNNRRENLVSPQLWSNWPTPVCAAATPSFPLTVVAGGNSLTLPSAGVGAPPPPAGSGATAPPVDGSVKACDATSDRSRLAAGLRQGCSGAALRVGICRRLLCLATDSLILASLR</sequence>
<dbReference type="InterPro" id="IPR005174">
    <property type="entry name" value="KIB1-4_b-propeller"/>
</dbReference>
<gene>
    <name evidence="2" type="ORF">BRADI_3g45577v3</name>
</gene>
<reference evidence="2" key="2">
    <citation type="submission" date="2017-06" db="EMBL/GenBank/DDBJ databases">
        <title>WGS assembly of Brachypodium distachyon.</title>
        <authorList>
            <consortium name="The International Brachypodium Initiative"/>
            <person name="Lucas S."/>
            <person name="Harmon-Smith M."/>
            <person name="Lail K."/>
            <person name="Tice H."/>
            <person name="Grimwood J."/>
            <person name="Bruce D."/>
            <person name="Barry K."/>
            <person name="Shu S."/>
            <person name="Lindquist E."/>
            <person name="Wang M."/>
            <person name="Pitluck S."/>
            <person name="Vogel J.P."/>
            <person name="Garvin D.F."/>
            <person name="Mockler T.C."/>
            <person name="Schmutz J."/>
            <person name="Rokhsar D."/>
            <person name="Bevan M.W."/>
        </authorList>
    </citation>
    <scope>NUCLEOTIDE SEQUENCE</scope>
    <source>
        <strain evidence="2">Bd21</strain>
    </source>
</reference>
<reference evidence="3" key="3">
    <citation type="submission" date="2018-08" db="UniProtKB">
        <authorList>
            <consortium name="EnsemblPlants"/>
        </authorList>
    </citation>
    <scope>IDENTIFICATION</scope>
    <source>
        <strain evidence="3">cv. Bd21</strain>
    </source>
</reference>
<keyword evidence="4" id="KW-1185">Reference proteome</keyword>
<dbReference type="AlphaFoldDB" id="A0A2K2D3G9"/>
<evidence type="ECO:0000259" key="1">
    <source>
        <dbReference type="Pfam" id="PF03478"/>
    </source>
</evidence>
<protein>
    <recommendedName>
        <fullName evidence="1">KIB1-4 beta-propeller domain-containing protein</fullName>
    </recommendedName>
</protein>
<name>A0A2K2D3G9_BRADI</name>
<dbReference type="PANTHER" id="PTHR44586">
    <property type="entry name" value="F-BOX DOMAIN CONTAINING PROTEIN, EXPRESSED"/>
    <property type="match status" value="1"/>
</dbReference>
<feature type="non-terminal residue" evidence="2">
    <location>
        <position position="1"/>
    </location>
</feature>
<dbReference type="Gramene" id="PNT68815">
    <property type="protein sequence ID" value="PNT68815"/>
    <property type="gene ID" value="BRADI_3g45577v3"/>
</dbReference>